<dbReference type="NCBIfam" id="NF005679">
    <property type="entry name" value="PRK07475.1"/>
    <property type="match status" value="1"/>
</dbReference>
<name>A0ABW3ZV23_9BACI</name>
<dbReference type="RefSeq" id="WP_382399876.1">
    <property type="nucleotide sequence ID" value="NZ_JBHTNH010000020.1"/>
</dbReference>
<gene>
    <name evidence="1" type="ORF">ACFQ4A_09465</name>
</gene>
<organism evidence="1 2">
    <name type="scientific">Lentibacillus salinarum</name>
    <dbReference type="NCBI Taxonomy" id="446820"/>
    <lineage>
        <taxon>Bacteria</taxon>
        <taxon>Bacillati</taxon>
        <taxon>Bacillota</taxon>
        <taxon>Bacilli</taxon>
        <taxon>Bacillales</taxon>
        <taxon>Bacillaceae</taxon>
        <taxon>Lentibacillus</taxon>
    </lineage>
</organism>
<dbReference type="Proteomes" id="UP001597178">
    <property type="component" value="Unassembled WGS sequence"/>
</dbReference>
<evidence type="ECO:0000313" key="1">
    <source>
        <dbReference type="EMBL" id="MFD1361880.1"/>
    </source>
</evidence>
<dbReference type="EMBL" id="JBHTNH010000020">
    <property type="protein sequence ID" value="MFD1361880.1"/>
    <property type="molecule type" value="Genomic_DNA"/>
</dbReference>
<sequence length="243" mass="27041">MIYKANPGQVYYGHTIGILMLDTFVPMIPGDMGNATSYPYPVLYRTLNNITAQKISARDQAVLPELIKKGNELVQDGAKAITADCGFLLYEQKELRVALNVPVFLSSLLQLPFMQFMLNDGEKVGIITADSKQLHTGMLQAMGHVDTERVVIRGLENAPYFYDACIAESGTLDQAKIKQEVVTIASNMVALDPDIKTILLECSYLPPYAQAVQDAVHLPVFDYKTMIDYVHASFRKPRNDGYL</sequence>
<accession>A0ABW3ZV23</accession>
<evidence type="ECO:0000313" key="2">
    <source>
        <dbReference type="Proteomes" id="UP001597178"/>
    </source>
</evidence>
<proteinExistence type="predicted"/>
<keyword evidence="2" id="KW-1185">Reference proteome</keyword>
<reference evidence="2" key="1">
    <citation type="journal article" date="2019" name="Int. J. Syst. Evol. Microbiol.">
        <title>The Global Catalogue of Microorganisms (GCM) 10K type strain sequencing project: providing services to taxonomists for standard genome sequencing and annotation.</title>
        <authorList>
            <consortium name="The Broad Institute Genomics Platform"/>
            <consortium name="The Broad Institute Genome Sequencing Center for Infectious Disease"/>
            <person name="Wu L."/>
            <person name="Ma J."/>
        </authorList>
    </citation>
    <scope>NUCLEOTIDE SEQUENCE [LARGE SCALE GENOMIC DNA]</scope>
    <source>
        <strain evidence="2">CCUG 54822</strain>
    </source>
</reference>
<comment type="caution">
    <text evidence="1">The sequence shown here is derived from an EMBL/GenBank/DDBJ whole genome shotgun (WGS) entry which is preliminary data.</text>
</comment>
<protein>
    <submittedName>
        <fullName evidence="1">Aspartate/glutamate racemase family protein</fullName>
    </submittedName>
</protein>